<dbReference type="GO" id="GO:0016151">
    <property type="term" value="F:nickel cation binding"/>
    <property type="evidence" value="ECO:0007669"/>
    <property type="project" value="UniProtKB-UniRule"/>
</dbReference>
<comment type="function">
    <text evidence="2">Involved in the biosynthesis of a nickel-pincer cofactor ((SCS)Ni(II) pincer complex). Binds Ni(2+), and functions in nickel delivery to pyridinium-3,5-bisthiocarboxylic acid mononucleotide (P2TMN), to form the mature cofactor. Is thus probably required for the activation of nickel-pincer cofactor-dependent enzymes.</text>
</comment>
<dbReference type="AlphaFoldDB" id="A0A239MSH7"/>
<evidence type="ECO:0000313" key="4">
    <source>
        <dbReference type="Proteomes" id="UP000198280"/>
    </source>
</evidence>
<keyword evidence="4" id="KW-1185">Reference proteome</keyword>
<dbReference type="HAMAP" id="MF_01074">
    <property type="entry name" value="LarC"/>
    <property type="match status" value="1"/>
</dbReference>
<dbReference type="InterPro" id="IPR002822">
    <property type="entry name" value="Ni_insertion"/>
</dbReference>
<proteinExistence type="inferred from homology"/>
<organism evidence="3 4">
    <name type="scientific">Actinacidiphila glaucinigra</name>
    <dbReference type="NCBI Taxonomy" id="235986"/>
    <lineage>
        <taxon>Bacteria</taxon>
        <taxon>Bacillati</taxon>
        <taxon>Actinomycetota</taxon>
        <taxon>Actinomycetes</taxon>
        <taxon>Kitasatosporales</taxon>
        <taxon>Streptomycetaceae</taxon>
        <taxon>Actinacidiphila</taxon>
    </lineage>
</organism>
<sequence length="393" mass="40548">MICWINPFTGLAGDMLLGALIDAGAPLDRIRAAVSATGLTGWDLTAERVTDHGLAATRVHVEVTDPYTERRAAEVIEMASRAAPGPVATLAVAALTAIAEVEGRLHDADPATVHLHELGGHDALVDIVGSAAALHALGVTDVISSPLPLGRGEVNSAHGVLPCPAPATLALLTGAAVRGCGLPGETVTPTGAALLRAVRARYGPPPPMTLGATGYGAGSRRLPDRPNLVSVTLGDPAPATANEEVVVLETNLDDVTGELLGHLITRLLDAGALDAWTTAAVMKKGRPAQVLHLLTTAHHEGRLRDMVLAETGALGIRRISATRTALPRAFETVDVDGHTIRVKHGPYAAKPEHDDLVAAAAALGLPLRAVAARALRLSRGGATVTSQEEHRAQ</sequence>
<evidence type="ECO:0000256" key="2">
    <source>
        <dbReference type="HAMAP-Rule" id="MF_01074"/>
    </source>
</evidence>
<accession>A0A239MSH7</accession>
<dbReference type="NCBIfam" id="TIGR00299">
    <property type="entry name" value="nickel pincer cofactor biosynthesis protein LarC"/>
    <property type="match status" value="1"/>
</dbReference>
<evidence type="ECO:0000313" key="3">
    <source>
        <dbReference type="EMBL" id="SNT45092.1"/>
    </source>
</evidence>
<dbReference type="RefSeq" id="WP_089227917.1">
    <property type="nucleotide sequence ID" value="NZ_FZOF01000026.1"/>
</dbReference>
<dbReference type="OrthoDB" id="9765625at2"/>
<dbReference type="Proteomes" id="UP000198280">
    <property type="component" value="Unassembled WGS sequence"/>
</dbReference>
<dbReference type="EMBL" id="FZOF01000026">
    <property type="protein sequence ID" value="SNT45092.1"/>
    <property type="molecule type" value="Genomic_DNA"/>
</dbReference>
<dbReference type="PANTHER" id="PTHR36566:SF1">
    <property type="entry name" value="PYRIDINIUM-3,5-BISTHIOCARBOXYLIC ACID MONONUCLEOTIDE NICKEL INSERTION PROTEIN"/>
    <property type="match status" value="1"/>
</dbReference>
<dbReference type="GO" id="GO:0051604">
    <property type="term" value="P:protein maturation"/>
    <property type="evidence" value="ECO:0007669"/>
    <property type="project" value="UniProtKB-UniRule"/>
</dbReference>
<dbReference type="GO" id="GO:0016829">
    <property type="term" value="F:lyase activity"/>
    <property type="evidence" value="ECO:0007669"/>
    <property type="project" value="UniProtKB-UniRule"/>
</dbReference>
<dbReference type="Gene3D" id="3.30.70.1380">
    <property type="entry name" value="Transcriptional regulatory protein pf0864 domain like"/>
    <property type="match status" value="1"/>
</dbReference>
<dbReference type="EC" id="4.99.1.12" evidence="2"/>
<gene>
    <name evidence="2" type="primary">larC</name>
    <name evidence="3" type="ORF">SAMN05216252_126100</name>
</gene>
<dbReference type="PANTHER" id="PTHR36566">
    <property type="entry name" value="NICKEL INSERTION PROTEIN-RELATED"/>
    <property type="match status" value="1"/>
</dbReference>
<keyword evidence="1 2" id="KW-0533">Nickel</keyword>
<evidence type="ECO:0000256" key="1">
    <source>
        <dbReference type="ARBA" id="ARBA00022596"/>
    </source>
</evidence>
<comment type="catalytic activity">
    <reaction evidence="2">
        <text>Ni(II)-pyridinium-3,5-bisthiocarboxylate mononucleotide = pyridinium-3,5-bisthiocarboxylate mononucleotide + Ni(2+)</text>
        <dbReference type="Rhea" id="RHEA:54784"/>
        <dbReference type="ChEBI" id="CHEBI:49786"/>
        <dbReference type="ChEBI" id="CHEBI:137372"/>
        <dbReference type="ChEBI" id="CHEBI:137373"/>
        <dbReference type="EC" id="4.99.1.12"/>
    </reaction>
</comment>
<keyword evidence="2" id="KW-0456">Lyase</keyword>
<name>A0A239MSH7_9ACTN</name>
<reference evidence="3 4" key="1">
    <citation type="submission" date="2017-06" db="EMBL/GenBank/DDBJ databases">
        <authorList>
            <person name="Kim H.J."/>
            <person name="Triplett B.A."/>
        </authorList>
    </citation>
    <scope>NUCLEOTIDE SEQUENCE [LARGE SCALE GENOMIC DNA]</scope>
    <source>
        <strain evidence="3 4">CGMCC 4.1858</strain>
    </source>
</reference>
<dbReference type="Pfam" id="PF01969">
    <property type="entry name" value="Ni_insertion"/>
    <property type="match status" value="1"/>
</dbReference>
<protein>
    <recommendedName>
        <fullName evidence="2">Pyridinium-3,5-bisthiocarboxylic acid mononucleotide nickel insertion protein</fullName>
        <shortName evidence="2">P2TMN nickel insertion protein</shortName>
        <ecNumber evidence="2">4.99.1.12</ecNumber>
    </recommendedName>
    <alternativeName>
        <fullName evidence="2">Nickel-pincer cofactor biosynthesis protein LarC</fullName>
    </alternativeName>
</protein>
<comment type="similarity">
    <text evidence="2">Belongs to the LarC family.</text>
</comment>